<feature type="transmembrane region" description="Helical" evidence="1">
    <location>
        <begin position="38"/>
        <end position="56"/>
    </location>
</feature>
<name>A0ABS4GSF0_9BACL</name>
<protein>
    <submittedName>
        <fullName evidence="2">Uncharacterized protein</fullName>
    </submittedName>
</protein>
<keyword evidence="1" id="KW-1133">Transmembrane helix</keyword>
<accession>A0ABS4GSF0</accession>
<comment type="caution">
    <text evidence="2">The sequence shown here is derived from an EMBL/GenBank/DDBJ whole genome shotgun (WGS) entry which is preliminary data.</text>
</comment>
<gene>
    <name evidence="2" type="ORF">J2Z37_002781</name>
</gene>
<keyword evidence="1" id="KW-0472">Membrane</keyword>
<evidence type="ECO:0000313" key="3">
    <source>
        <dbReference type="Proteomes" id="UP001519343"/>
    </source>
</evidence>
<evidence type="ECO:0000256" key="1">
    <source>
        <dbReference type="SAM" id="Phobius"/>
    </source>
</evidence>
<evidence type="ECO:0000313" key="2">
    <source>
        <dbReference type="EMBL" id="MBP1932770.1"/>
    </source>
</evidence>
<reference evidence="2 3" key="1">
    <citation type="submission" date="2021-03" db="EMBL/GenBank/DDBJ databases">
        <title>Genomic Encyclopedia of Type Strains, Phase IV (KMG-IV): sequencing the most valuable type-strain genomes for metagenomic binning, comparative biology and taxonomic classification.</title>
        <authorList>
            <person name="Goeker M."/>
        </authorList>
    </citation>
    <scope>NUCLEOTIDE SEQUENCE [LARGE SCALE GENOMIC DNA]</scope>
    <source>
        <strain evidence="2 3">DSM 24738</strain>
    </source>
</reference>
<keyword evidence="1" id="KW-0812">Transmembrane</keyword>
<keyword evidence="3" id="KW-1185">Reference proteome</keyword>
<feature type="transmembrane region" description="Helical" evidence="1">
    <location>
        <begin position="97"/>
        <end position="117"/>
    </location>
</feature>
<feature type="transmembrane region" description="Helical" evidence="1">
    <location>
        <begin position="61"/>
        <end position="77"/>
    </location>
</feature>
<feature type="transmembrane region" description="Helical" evidence="1">
    <location>
        <begin position="164"/>
        <end position="184"/>
    </location>
</feature>
<dbReference type="EMBL" id="JAGGKT010000008">
    <property type="protein sequence ID" value="MBP1932770.1"/>
    <property type="molecule type" value="Genomic_DNA"/>
</dbReference>
<dbReference type="InterPro" id="IPR048147">
    <property type="entry name" value="CBO0543-like"/>
</dbReference>
<proteinExistence type="predicted"/>
<organism evidence="2 3">
    <name type="scientific">Ammoniphilus resinae</name>
    <dbReference type="NCBI Taxonomy" id="861532"/>
    <lineage>
        <taxon>Bacteria</taxon>
        <taxon>Bacillati</taxon>
        <taxon>Bacillota</taxon>
        <taxon>Bacilli</taxon>
        <taxon>Bacillales</taxon>
        <taxon>Paenibacillaceae</taxon>
        <taxon>Aneurinibacillus group</taxon>
        <taxon>Ammoniphilus</taxon>
    </lineage>
</organism>
<sequence length="223" mass="26437">MKMGQAKLLDEITALEEKVSNLTNHYWRTYSNADTWEFWLLLALFILPLVALYFLIDRKRAFHIGFFGFNVHVWFHYIDIYGYTHGLWGYPYKLVPFLPSSVTLDTALIPVLFMLVYQWTINNNKNYYLYLTGMSVFLSFLFKPTMVAFGLFQLYKGMNYFHLLAGYITVMLVSRGITNLFLYFQTTKENPKTPNTTKPIEKETPKRKRFILSKLFHLKRKAK</sequence>
<dbReference type="Proteomes" id="UP001519343">
    <property type="component" value="Unassembled WGS sequence"/>
</dbReference>
<feature type="transmembrane region" description="Helical" evidence="1">
    <location>
        <begin position="129"/>
        <end position="152"/>
    </location>
</feature>
<dbReference type="NCBIfam" id="NF041644">
    <property type="entry name" value="CBO0543_fam"/>
    <property type="match status" value="1"/>
</dbReference>